<dbReference type="InterPro" id="IPR011528">
    <property type="entry name" value="NERD"/>
</dbReference>
<keyword evidence="3" id="KW-1185">Reference proteome</keyword>
<name>A0A0A8X7I6_MESS1</name>
<gene>
    <name evidence="2" type="ORF">SAMD00020551_4043</name>
</gene>
<sequence>MLLKARTEPMELIALRHLNRRMELPSQEKFQLWTMEKGFIGEVLFDKMTENLAEERYIIDDLLLKVNNSYFQLDKVIISQDGIYLIDVKYHEGDYYLEGDKLYSFRSSREYKNPIIQLTRSETLFRQLLQNLKMNHLVRASVIFNNPEFTLYHAPMDQPIILPTQINRFLKELNNTPSKLDESHKKLAQTLLSLHQVKNPFATLPDYQYDQLEKGMHCSECGSLNNEIGDYDLVCGKCGTHERIEKAIVRHIEEIKVLFPEKKITTKTVYEWCNGKVSRRTFLRVLKKNYRAVGTTKDAYFE</sequence>
<comment type="caution">
    <text evidence="2">The sequence shown here is derived from an EMBL/GenBank/DDBJ whole genome shotgun (WGS) entry which is preliminary data.</text>
</comment>
<feature type="domain" description="NERD" evidence="1">
    <location>
        <begin position="37"/>
        <end position="151"/>
    </location>
</feature>
<dbReference type="Pfam" id="PF08378">
    <property type="entry name" value="NERD"/>
    <property type="match status" value="1"/>
</dbReference>
<evidence type="ECO:0000259" key="1">
    <source>
        <dbReference type="PROSITE" id="PS50965"/>
    </source>
</evidence>
<dbReference type="OrthoDB" id="2164794at2"/>
<dbReference type="EMBL" id="BASE01000097">
    <property type="protein sequence ID" value="GAM15873.1"/>
    <property type="molecule type" value="Genomic_DNA"/>
</dbReference>
<dbReference type="STRING" id="1321606.SAMD00020551_4043"/>
<evidence type="ECO:0000313" key="3">
    <source>
        <dbReference type="Proteomes" id="UP000031014"/>
    </source>
</evidence>
<reference evidence="2 3" key="1">
    <citation type="submission" date="2013-06" db="EMBL/GenBank/DDBJ databases">
        <title>Whole genome shotgun sequence of Bacillus selenatarsenatis SF-1.</title>
        <authorList>
            <person name="Kuroda M."/>
            <person name="Sei K."/>
            <person name="Yamashita M."/>
            <person name="Ike M."/>
        </authorList>
    </citation>
    <scope>NUCLEOTIDE SEQUENCE [LARGE SCALE GENOMIC DNA]</scope>
    <source>
        <strain evidence="2 3">SF-1</strain>
    </source>
</reference>
<protein>
    <recommendedName>
        <fullName evidence="1">NERD domain-containing protein</fullName>
    </recommendedName>
</protein>
<dbReference type="RefSeq" id="WP_041967492.1">
    <property type="nucleotide sequence ID" value="NZ_BASE01000097.1"/>
</dbReference>
<dbReference type="AlphaFoldDB" id="A0A0A8X7I6"/>
<organism evidence="2 3">
    <name type="scientific">Mesobacillus selenatarsenatis (strain DSM 18680 / JCM 14380 / FERM P-15431 / SF-1)</name>
    <dbReference type="NCBI Taxonomy" id="1321606"/>
    <lineage>
        <taxon>Bacteria</taxon>
        <taxon>Bacillati</taxon>
        <taxon>Bacillota</taxon>
        <taxon>Bacilli</taxon>
        <taxon>Bacillales</taxon>
        <taxon>Bacillaceae</taxon>
        <taxon>Mesobacillus</taxon>
    </lineage>
</organism>
<evidence type="ECO:0000313" key="2">
    <source>
        <dbReference type="EMBL" id="GAM15873.1"/>
    </source>
</evidence>
<accession>A0A0A8X7I6</accession>
<dbReference type="PROSITE" id="PS50965">
    <property type="entry name" value="NERD"/>
    <property type="match status" value="1"/>
</dbReference>
<proteinExistence type="predicted"/>
<dbReference type="Proteomes" id="UP000031014">
    <property type="component" value="Unassembled WGS sequence"/>
</dbReference>